<accession>A0A076LIK5</accession>
<evidence type="ECO:0000313" key="1">
    <source>
        <dbReference type="EMBL" id="AIJ07836.1"/>
    </source>
</evidence>
<reference evidence="1 2" key="1">
    <citation type="journal article" date="2012" name="PLoS ONE">
        <title>Edwardsiella comparative phylogenomics reveal the new intra/inter-species taxonomic relationships, virulence evolution and niche adaptation mechanisms.</title>
        <authorList>
            <person name="Yang M."/>
            <person name="Lv Y."/>
            <person name="Xiao J."/>
            <person name="Wu H."/>
            <person name="Zheng H."/>
            <person name="Liu Q."/>
            <person name="Zhang Y."/>
            <person name="Wang Q."/>
        </authorList>
    </citation>
    <scope>NUCLEOTIDE SEQUENCE [LARGE SCALE GENOMIC DNA]</scope>
    <source>
        <strain evidence="2">080813</strain>
    </source>
</reference>
<gene>
    <name evidence="1" type="primary">yscL</name>
    <name evidence="1" type="ORF">ETEE_1382</name>
</gene>
<protein>
    <submittedName>
        <fullName evidence="1">Type III secretion cytoplasmic protein (YscL)</fullName>
    </submittedName>
</protein>
<dbReference type="KEGG" id="ete:ETEE_1382"/>
<dbReference type="SUPFAM" id="SSF140591">
    <property type="entry name" value="Type III secretion system domain"/>
    <property type="match status" value="1"/>
</dbReference>
<organism evidence="1 2">
    <name type="scientific">Edwardsiella anguillarum ET080813</name>
    <dbReference type="NCBI Taxonomy" id="667120"/>
    <lineage>
        <taxon>Bacteria</taxon>
        <taxon>Pseudomonadati</taxon>
        <taxon>Pseudomonadota</taxon>
        <taxon>Gammaproteobacteria</taxon>
        <taxon>Enterobacterales</taxon>
        <taxon>Hafniaceae</taxon>
        <taxon>Edwardsiella</taxon>
    </lineage>
</organism>
<dbReference type="HOGENOM" id="CLU_1472993_0_0_6"/>
<dbReference type="EMBL" id="CP006664">
    <property type="protein sequence ID" value="AIJ07836.1"/>
    <property type="molecule type" value="Genomic_DNA"/>
</dbReference>
<dbReference type="NCBIfam" id="TIGR02511">
    <property type="entry name" value="type_III_tyeA"/>
    <property type="match status" value="1"/>
</dbReference>
<dbReference type="InterPro" id="IPR013351">
    <property type="entry name" value="T3SS_TyeA-rel"/>
</dbReference>
<dbReference type="Gene3D" id="1.20.1280.80">
    <property type="match status" value="1"/>
</dbReference>
<dbReference type="Proteomes" id="UP000028681">
    <property type="component" value="Chromosome"/>
</dbReference>
<name>A0A076LIK5_9GAMM</name>
<proteinExistence type="predicted"/>
<sequence length="183" mass="21323">MLAWLGVGGITHEKLKKIKNLYQKAKDQEDYEGSTLLTWFLEIKDLPDRDNYLKVIIRALSFELSYLPQVEDRERTSSVITDLYRIIVFLSLNNYSEIVSLSLKKDADIILSELISTLEQTWLTEEWFAGSPSRVGVIDGQKLYYYHLIKDFYQTLPHSCFMTEEQRESIINGISDVIDRDSE</sequence>
<evidence type="ECO:0000313" key="2">
    <source>
        <dbReference type="Proteomes" id="UP000028681"/>
    </source>
</evidence>
<dbReference type="AlphaFoldDB" id="A0A076LIK5"/>
<dbReference type="InterPro" id="IPR038347">
    <property type="entry name" value="TyeA_sf"/>
</dbReference>